<dbReference type="InterPro" id="IPR022474">
    <property type="entry name" value="Thiopur_S-MeTfrase_Se/Te_detox"/>
</dbReference>
<dbReference type="GO" id="GO:0010038">
    <property type="term" value="P:response to metal ion"/>
    <property type="evidence" value="ECO:0007669"/>
    <property type="project" value="InterPro"/>
</dbReference>
<comment type="subcellular location">
    <subcellularLocation>
        <location evidence="2 9">Cytoplasm</location>
    </subcellularLocation>
</comment>
<dbReference type="PIRSF" id="PIRSF023956">
    <property type="entry name" value="Thiopurine_S-methyltransferase"/>
    <property type="match status" value="1"/>
</dbReference>
<dbReference type="PANTHER" id="PTHR10259:SF11">
    <property type="entry name" value="THIOPURINE S-METHYLTRANSFERASE"/>
    <property type="match status" value="1"/>
</dbReference>
<gene>
    <name evidence="9" type="primary">tpm</name>
    <name evidence="10" type="ORF">A3196_11735</name>
</gene>
<dbReference type="InterPro" id="IPR029063">
    <property type="entry name" value="SAM-dependent_MTases_sf"/>
</dbReference>
<dbReference type="AlphaFoldDB" id="A0A1E2URU8"/>
<keyword evidence="7 9" id="KW-0808">Transferase</keyword>
<evidence type="ECO:0000256" key="5">
    <source>
        <dbReference type="ARBA" id="ARBA00022490"/>
    </source>
</evidence>
<feature type="binding site" evidence="9">
    <location>
        <position position="19"/>
    </location>
    <ligand>
        <name>S-adenosyl-L-methionine</name>
        <dbReference type="ChEBI" id="CHEBI:59789"/>
    </ligand>
</feature>
<dbReference type="Gene3D" id="3.40.50.150">
    <property type="entry name" value="Vaccinia Virus protein VP39"/>
    <property type="match status" value="1"/>
</dbReference>
<sequence length="231" mass="26930">MSKSTTELRAPNENWLQRWKDNNIGWHHVEFNQHLLNYWHSLYLPAGSLVLAPLCGKSRDMFWLAEQGYRIRGIELSRLAISQFFDEHNLKPTVEQHDYFEQWRQGPFELLCGDIFDLAQQDNSDIDAVYDRASLIALNPQQRKQFARLIIDLLPGHAKILLVTLEYPQDEMSGPPYSVGEAEIRELFGQNFTINLLHHLDLLHNTDRYQHHGVSQMVEKIYLLKPAGNPK</sequence>
<keyword evidence="8 9" id="KW-0949">S-adenosyl-L-methionine</keyword>
<dbReference type="InterPro" id="IPR008854">
    <property type="entry name" value="TPMT"/>
</dbReference>
<evidence type="ECO:0000256" key="7">
    <source>
        <dbReference type="ARBA" id="ARBA00022679"/>
    </source>
</evidence>
<dbReference type="PANTHER" id="PTHR10259">
    <property type="entry name" value="THIOPURINE S-METHYLTRANSFERASE"/>
    <property type="match status" value="1"/>
</dbReference>
<evidence type="ECO:0000313" key="10">
    <source>
        <dbReference type="EMBL" id="ODB97371.1"/>
    </source>
</evidence>
<dbReference type="FunFam" id="3.40.50.150:FF:000101">
    <property type="entry name" value="Thiopurine S-methyltransferase"/>
    <property type="match status" value="1"/>
</dbReference>
<evidence type="ECO:0000256" key="8">
    <source>
        <dbReference type="ARBA" id="ARBA00022691"/>
    </source>
</evidence>
<proteinExistence type="inferred from homology"/>
<organism evidence="10 11">
    <name type="scientific">Candidatus Thiodiazotropha endoloripes</name>
    <dbReference type="NCBI Taxonomy" id="1818881"/>
    <lineage>
        <taxon>Bacteria</taxon>
        <taxon>Pseudomonadati</taxon>
        <taxon>Pseudomonadota</taxon>
        <taxon>Gammaproteobacteria</taxon>
        <taxon>Chromatiales</taxon>
        <taxon>Sedimenticolaceae</taxon>
        <taxon>Candidatus Thiodiazotropha</taxon>
    </lineage>
</organism>
<evidence type="ECO:0000313" key="11">
    <source>
        <dbReference type="Proteomes" id="UP000094849"/>
    </source>
</evidence>
<evidence type="ECO:0000256" key="6">
    <source>
        <dbReference type="ARBA" id="ARBA00022603"/>
    </source>
</evidence>
<evidence type="ECO:0000256" key="1">
    <source>
        <dbReference type="ARBA" id="ARBA00000903"/>
    </source>
</evidence>
<evidence type="ECO:0000256" key="2">
    <source>
        <dbReference type="ARBA" id="ARBA00004496"/>
    </source>
</evidence>
<comment type="caution">
    <text evidence="10">The sequence shown here is derived from an EMBL/GenBank/DDBJ whole genome shotgun (WGS) entry which is preliminary data.</text>
</comment>
<dbReference type="InterPro" id="IPR025835">
    <property type="entry name" value="Thiopurine_S-MeTrfase"/>
</dbReference>
<dbReference type="EC" id="2.1.1.67" evidence="4 9"/>
<dbReference type="HAMAP" id="MF_00812">
    <property type="entry name" value="Thiopur_methtran"/>
    <property type="match status" value="1"/>
</dbReference>
<protein>
    <recommendedName>
        <fullName evidence="4 9">Thiopurine S-methyltransferase</fullName>
        <ecNumber evidence="4 9">2.1.1.67</ecNumber>
    </recommendedName>
    <alternativeName>
        <fullName evidence="9">Thiopurine methyltransferase</fullName>
    </alternativeName>
</protein>
<feature type="binding site" evidence="9">
    <location>
        <position position="54"/>
    </location>
    <ligand>
        <name>S-adenosyl-L-methionine</name>
        <dbReference type="ChEBI" id="CHEBI:59789"/>
    </ligand>
</feature>
<dbReference type="EMBL" id="LVJZ01000003">
    <property type="protein sequence ID" value="ODB97371.1"/>
    <property type="molecule type" value="Genomic_DNA"/>
</dbReference>
<dbReference type="GO" id="GO:0032259">
    <property type="term" value="P:methylation"/>
    <property type="evidence" value="ECO:0007669"/>
    <property type="project" value="UniProtKB-KW"/>
</dbReference>
<dbReference type="SUPFAM" id="SSF53335">
    <property type="entry name" value="S-adenosyl-L-methionine-dependent methyltransferases"/>
    <property type="match status" value="1"/>
</dbReference>
<dbReference type="NCBIfam" id="TIGR03840">
    <property type="entry name" value="TMPT_Se_Te"/>
    <property type="match status" value="1"/>
</dbReference>
<dbReference type="Pfam" id="PF05724">
    <property type="entry name" value="TPMT"/>
    <property type="match status" value="1"/>
</dbReference>
<dbReference type="GO" id="GO:0008119">
    <property type="term" value="F:thiopurine S-methyltransferase activity"/>
    <property type="evidence" value="ECO:0007669"/>
    <property type="project" value="UniProtKB-UniRule"/>
</dbReference>
<evidence type="ECO:0000256" key="3">
    <source>
        <dbReference type="ARBA" id="ARBA00008145"/>
    </source>
</evidence>
<dbReference type="STRING" id="1818881.A3196_11735"/>
<name>A0A1E2URU8_9GAMM</name>
<dbReference type="Proteomes" id="UP000094849">
    <property type="component" value="Unassembled WGS sequence"/>
</dbReference>
<evidence type="ECO:0000256" key="9">
    <source>
        <dbReference type="HAMAP-Rule" id="MF_00812"/>
    </source>
</evidence>
<feature type="binding site" evidence="9">
    <location>
        <position position="75"/>
    </location>
    <ligand>
        <name>S-adenosyl-L-methionine</name>
        <dbReference type="ChEBI" id="CHEBI:59789"/>
    </ligand>
</feature>
<keyword evidence="5 9" id="KW-0963">Cytoplasm</keyword>
<comment type="catalytic activity">
    <reaction evidence="1 9">
        <text>S-adenosyl-L-methionine + a thiopurine = S-adenosyl-L-homocysteine + a thiopurine S-methylether.</text>
        <dbReference type="EC" id="2.1.1.67"/>
    </reaction>
</comment>
<reference evidence="10 11" key="1">
    <citation type="submission" date="2016-03" db="EMBL/GenBank/DDBJ databases">
        <title>Chemosynthetic sulphur-oxidizing symbionts of marine invertebrate animals are capable of nitrogen fixation.</title>
        <authorList>
            <person name="Petersen J.M."/>
            <person name="Kemper A."/>
            <person name="Gruber-Vodicka H."/>
            <person name="Cardini U."/>
            <person name="Geest Mvander."/>
            <person name="Kleiner M."/>
            <person name="Bulgheresi S."/>
            <person name="Fussmann M."/>
            <person name="Herbold C."/>
            <person name="Seah B.K.B."/>
            <person name="Antony C.Paul."/>
            <person name="Liu D."/>
            <person name="Belitz A."/>
            <person name="Weber M."/>
        </authorList>
    </citation>
    <scope>NUCLEOTIDE SEQUENCE [LARGE SCALE GENOMIC DNA]</scope>
    <source>
        <strain evidence="10">G_D</strain>
    </source>
</reference>
<evidence type="ECO:0000256" key="4">
    <source>
        <dbReference type="ARBA" id="ARBA00011905"/>
    </source>
</evidence>
<keyword evidence="6 9" id="KW-0489">Methyltransferase</keyword>
<feature type="binding site" evidence="9">
    <location>
        <position position="132"/>
    </location>
    <ligand>
        <name>S-adenosyl-L-methionine</name>
        <dbReference type="ChEBI" id="CHEBI:59789"/>
    </ligand>
</feature>
<dbReference type="NCBIfam" id="NF009732">
    <property type="entry name" value="PRK13255.1"/>
    <property type="match status" value="1"/>
</dbReference>
<accession>A0A1E2URU8</accession>
<dbReference type="GO" id="GO:0005737">
    <property type="term" value="C:cytoplasm"/>
    <property type="evidence" value="ECO:0007669"/>
    <property type="project" value="UniProtKB-SubCell"/>
</dbReference>
<keyword evidence="11" id="KW-1185">Reference proteome</keyword>
<comment type="similarity">
    <text evidence="3 9">Belongs to the class I-like SAM-binding methyltransferase superfamily. TPMT family.</text>
</comment>
<dbReference type="PROSITE" id="PS51585">
    <property type="entry name" value="SAM_MT_TPMT"/>
    <property type="match status" value="1"/>
</dbReference>